<dbReference type="Proteomes" id="UP000053328">
    <property type="component" value="Unassembled WGS sequence"/>
</dbReference>
<dbReference type="SUPFAM" id="SSF56112">
    <property type="entry name" value="Protein kinase-like (PK-like)"/>
    <property type="match status" value="1"/>
</dbReference>
<reference evidence="2 3" key="1">
    <citation type="submission" date="2015-01" db="EMBL/GenBank/DDBJ databases">
        <title>The Genome Sequence of Exophiala spinifera CBS89968.</title>
        <authorList>
            <consortium name="The Broad Institute Genomics Platform"/>
            <person name="Cuomo C."/>
            <person name="de Hoog S."/>
            <person name="Gorbushina A."/>
            <person name="Stielow B."/>
            <person name="Teixiera M."/>
            <person name="Abouelleil A."/>
            <person name="Chapman S.B."/>
            <person name="Priest M."/>
            <person name="Young S.K."/>
            <person name="Wortman J."/>
            <person name="Nusbaum C."/>
            <person name="Birren B."/>
        </authorList>
    </citation>
    <scope>NUCLEOTIDE SEQUENCE [LARGE SCALE GENOMIC DNA]</scope>
    <source>
        <strain evidence="2 3">CBS 89968</strain>
    </source>
</reference>
<evidence type="ECO:0000313" key="3">
    <source>
        <dbReference type="Proteomes" id="UP000053328"/>
    </source>
</evidence>
<name>A0A0D1ZMQ3_9EURO</name>
<sequence>MWFSRRRLLSVRHSFHKLQTTRFNSSLTSDLFFPTTGRWPWNERRKRQEHTQKFDLRALEHVIIKAAGSTAGITVRFEKLAEGASNKVFLAVVGERRLIVKIPDPVDPRCLVTASEVATLEFLRSELEVPVPKVFSWSDNSDNPVGCEYIIMEEAQGRALNTVWSHLEIPEKLAIVDEVLSIQRRLVATKPMFSVYGSLYFLDDAAKLGFSRHFSVISTSTPTYCIGPLAHQHFIEPALTASGVNCGPYLHFGNLFVSPEGKITCIVNWQGTDILPLFLAVRMPQFIDVERDALLLELPENFSAMPEAKRLELWERYRQSMLQQYYLADLRKSAPDLAAVLEDEELSPIRKQVEVFARIPFRQDVEALLLRETLLRIQRHLSGFLRDGNDAEQCPIKIEGDELTKHQKDGRRYNEFQDLLKARNIPVAEEGWVPSDEFTERKDNLKSVIEETVESLESEQERLEFNDRLRHWNLTDWETT</sequence>
<accession>A0A0D1ZMQ3</accession>
<dbReference type="Pfam" id="PF01636">
    <property type="entry name" value="APH"/>
    <property type="match status" value="1"/>
</dbReference>
<dbReference type="EMBL" id="KN847496">
    <property type="protein sequence ID" value="KIW14097.1"/>
    <property type="molecule type" value="Genomic_DNA"/>
</dbReference>
<dbReference type="AlphaFoldDB" id="A0A0D1ZMQ3"/>
<dbReference type="InterPro" id="IPR011009">
    <property type="entry name" value="Kinase-like_dom_sf"/>
</dbReference>
<organism evidence="2 3">
    <name type="scientific">Exophiala spinifera</name>
    <dbReference type="NCBI Taxonomy" id="91928"/>
    <lineage>
        <taxon>Eukaryota</taxon>
        <taxon>Fungi</taxon>
        <taxon>Dikarya</taxon>
        <taxon>Ascomycota</taxon>
        <taxon>Pezizomycotina</taxon>
        <taxon>Eurotiomycetes</taxon>
        <taxon>Chaetothyriomycetidae</taxon>
        <taxon>Chaetothyriales</taxon>
        <taxon>Herpotrichiellaceae</taxon>
        <taxon>Exophiala</taxon>
    </lineage>
</organism>
<dbReference type="GO" id="GO:0005739">
    <property type="term" value="C:mitochondrion"/>
    <property type="evidence" value="ECO:0007669"/>
    <property type="project" value="UniProtKB-SubCell"/>
</dbReference>
<dbReference type="VEuPathDB" id="FungiDB:PV08_06878"/>
<dbReference type="HOGENOM" id="CLU_019189_13_1_1"/>
<dbReference type="InterPro" id="IPR051035">
    <property type="entry name" value="Mito_inheritance_9"/>
</dbReference>
<dbReference type="PANTHER" id="PTHR36091">
    <property type="entry name" value="ALTERED INHERITANCE OF MITOCHONDRIA PROTEIN 9, MITOCHONDRIAL"/>
    <property type="match status" value="1"/>
</dbReference>
<dbReference type="RefSeq" id="XP_016234313.1">
    <property type="nucleotide sequence ID" value="XM_016381211.1"/>
</dbReference>
<dbReference type="InterPro" id="IPR002575">
    <property type="entry name" value="Aminoglycoside_PTrfase"/>
</dbReference>
<dbReference type="OrthoDB" id="2968323at2759"/>
<protein>
    <recommendedName>
        <fullName evidence="1">Aminoglycoside phosphotransferase domain-containing protein</fullName>
    </recommendedName>
</protein>
<feature type="domain" description="Aminoglycoside phosphotransferase" evidence="1">
    <location>
        <begin position="78"/>
        <end position="191"/>
    </location>
</feature>
<keyword evidence="3" id="KW-1185">Reference proteome</keyword>
<evidence type="ECO:0000313" key="2">
    <source>
        <dbReference type="EMBL" id="KIW14097.1"/>
    </source>
</evidence>
<dbReference type="PANTHER" id="PTHR36091:SF2">
    <property type="entry name" value="AMINOGLYCOSIDE PHOSPHOTRANSFERASE DOMAIN-CONTAINING PROTEIN"/>
    <property type="match status" value="1"/>
</dbReference>
<proteinExistence type="predicted"/>
<evidence type="ECO:0000259" key="1">
    <source>
        <dbReference type="Pfam" id="PF01636"/>
    </source>
</evidence>
<gene>
    <name evidence="2" type="ORF">PV08_06878</name>
</gene>
<dbReference type="GeneID" id="27333961"/>